<dbReference type="Pfam" id="PF00271">
    <property type="entry name" value="Helicase_C"/>
    <property type="match status" value="1"/>
</dbReference>
<keyword evidence="2" id="KW-0547">Nucleotide-binding</keyword>
<dbReference type="SUPFAM" id="SSF52540">
    <property type="entry name" value="P-loop containing nucleoside triphosphate hydrolases"/>
    <property type="match status" value="1"/>
</dbReference>
<feature type="domain" description="Helicase C-terminal" evidence="1">
    <location>
        <begin position="792"/>
        <end position="931"/>
    </location>
</feature>
<dbReference type="GO" id="GO:0004386">
    <property type="term" value="F:helicase activity"/>
    <property type="evidence" value="ECO:0007669"/>
    <property type="project" value="UniProtKB-KW"/>
</dbReference>
<dbReference type="AlphaFoldDB" id="A0A9X1NMW5"/>
<sequence>MADHGEHYRFRAQLAQRVTEDLVGPAGGEYEEIEEEPANAYVVGVLHPQADLGQGIKNAVQDFDETAGDEARDDVVDDAVPLANRVLPSALGLTFAVDLAKATRVLLTVSSGRYEAVNSKGEPVEPRRAERRTIETSQYRWRRRPWTPEAFAVDVSTPGDQPFPFPDVDAEVRVRCRPALDGIVSVTVSLINRAKVARDVLMDGSCLFQPQIVITVEGGAPALAERPRVAATDDETRRSDMFYRHAPLFAVGHACAARWTWDPPAPGKAGVGGTAHCAEVSTALVPLHELMLTDANPAVDVPRMQWLARAEKSEVLNALTSLVAGYRTWIDGDLTAQQRDLVGSRFAQVAQEQVDACRETLARMETGIQILGDETRPEIWQAFRLSNQVMAEQRARTVWIRDGGEGQPDLSAPRWRAFQIGFFLLCLRGIVEPEHEDREIADVLWFPTGGGKTEAYLGLVAFTTFLRRIRASRRGQPQTGGGVTVLMRYTLRLLTLQQFERAAALICAMEDVRRRETSSLGEEEMSIGMWVGKAATPNKLAQAQTSLAALADRKQLTKLNPVQLRTCPWCGHEMDHTDYQVISELNRLSITCPNPRCTFHDGLPVHVVDETIYAARPTLLIATADKFAQVAWRGEVANLFNRAGAPEGTPPPELVIQDELHLISGPLGSLAGLYEAAVDIAAERPKIVASTATIRRADEQGRALFDRRVRQFPPAGLDARDSWFAVERSREDKATRLYVGVMTSSTSQATLLIRTYAALLHHAKVLEGPDRVRDAYWTLVGYFNSLRLLSAAELQVNSDVDERLQQLAFRDQVDMRLVQNLSELTSRKDSSKIPEYLKELFEEYGSEREIDVLLATNMISVGVDVERLGLMAVMGQPQATAEYIQATSRVGRRDPGLVLVMLNSNRSRDRSHYENFAGYHSALYRQVESTSVTPWASRARDRALHAVLVGLLRLRHPEARPNAAAAQIADFLPQAQQVVDEIVERVRTSSNLSQDEHIKQLADAVRSELEDFLQDWVDRADSDPLVYEAGNKSWNGKRGPALLKAFGQDDDLVNAQDTMWSMRDVDVECSVYLER</sequence>
<organism evidence="2 3">
    <name type="scientific">Kineosporia babensis</name>
    <dbReference type="NCBI Taxonomy" id="499548"/>
    <lineage>
        <taxon>Bacteria</taxon>
        <taxon>Bacillati</taxon>
        <taxon>Actinomycetota</taxon>
        <taxon>Actinomycetes</taxon>
        <taxon>Kineosporiales</taxon>
        <taxon>Kineosporiaceae</taxon>
        <taxon>Kineosporia</taxon>
    </lineage>
</organism>
<evidence type="ECO:0000313" key="3">
    <source>
        <dbReference type="Proteomes" id="UP001138997"/>
    </source>
</evidence>
<proteinExistence type="predicted"/>
<comment type="caution">
    <text evidence="2">The sequence shown here is derived from an EMBL/GenBank/DDBJ whole genome shotgun (WGS) entry which is preliminary data.</text>
</comment>
<dbReference type="InterPro" id="IPR027417">
    <property type="entry name" value="P-loop_NTPase"/>
</dbReference>
<dbReference type="Proteomes" id="UP001138997">
    <property type="component" value="Unassembled WGS sequence"/>
</dbReference>
<dbReference type="InterPro" id="IPR001650">
    <property type="entry name" value="Helicase_C-like"/>
</dbReference>
<keyword evidence="2" id="KW-0378">Hydrolase</keyword>
<evidence type="ECO:0000259" key="1">
    <source>
        <dbReference type="PROSITE" id="PS51194"/>
    </source>
</evidence>
<keyword evidence="2" id="KW-0347">Helicase</keyword>
<protein>
    <submittedName>
        <fullName evidence="2">Helicase C-terminal domain-containing protein</fullName>
    </submittedName>
</protein>
<accession>A0A9X1NMW5</accession>
<keyword evidence="2" id="KW-0067">ATP-binding</keyword>
<reference evidence="2" key="1">
    <citation type="submission" date="2021-11" db="EMBL/GenBank/DDBJ databases">
        <title>Streptomyces corallinus and Kineosporia corallina sp. nov., two new coral-derived marine actinobacteria.</title>
        <authorList>
            <person name="Buangrab K."/>
            <person name="Sutthacheep M."/>
            <person name="Yeemin T."/>
            <person name="Harunari E."/>
            <person name="Igarashi Y."/>
            <person name="Sripreechasak P."/>
            <person name="Kanchanasin P."/>
            <person name="Tanasupawat S."/>
            <person name="Phongsopitanun W."/>
        </authorList>
    </citation>
    <scope>NUCLEOTIDE SEQUENCE</scope>
    <source>
        <strain evidence="2">JCM 31032</strain>
    </source>
</reference>
<keyword evidence="3" id="KW-1185">Reference proteome</keyword>
<dbReference type="CDD" id="cd18785">
    <property type="entry name" value="SF2_C"/>
    <property type="match status" value="1"/>
</dbReference>
<dbReference type="Gene3D" id="3.40.50.300">
    <property type="entry name" value="P-loop containing nucleotide triphosphate hydrolases"/>
    <property type="match status" value="1"/>
</dbReference>
<evidence type="ECO:0000313" key="2">
    <source>
        <dbReference type="EMBL" id="MCD5317045.1"/>
    </source>
</evidence>
<dbReference type="EMBL" id="JAJOMB010000040">
    <property type="protein sequence ID" value="MCD5317045.1"/>
    <property type="molecule type" value="Genomic_DNA"/>
</dbReference>
<name>A0A9X1NMW5_9ACTN</name>
<dbReference type="PROSITE" id="PS51194">
    <property type="entry name" value="HELICASE_CTER"/>
    <property type="match status" value="1"/>
</dbReference>
<dbReference type="RefSeq" id="WP_231449897.1">
    <property type="nucleotide sequence ID" value="NZ_JAJOMB010000040.1"/>
</dbReference>
<dbReference type="SMART" id="SM00490">
    <property type="entry name" value="HELICc"/>
    <property type="match status" value="1"/>
</dbReference>
<gene>
    <name evidence="2" type="ORF">LR394_39730</name>
</gene>